<evidence type="ECO:0000313" key="1">
    <source>
        <dbReference type="EMBL" id="KAK5635318.1"/>
    </source>
</evidence>
<protein>
    <submittedName>
        <fullName evidence="1">Uncharacterized protein</fullName>
    </submittedName>
</protein>
<proteinExistence type="predicted"/>
<dbReference type="EMBL" id="JAWHQM010000051">
    <property type="protein sequence ID" value="KAK5635318.1"/>
    <property type="molecule type" value="Genomic_DNA"/>
</dbReference>
<sequence length="92" mass="10478">MKLVQDFSQVTAQGAATRDSLLRSRKASQALEEFWMSMHKIIRDELQRNGSFFSKDEIDSMMVVVSAHSTPEYLNAVRVEEELLSKLSQNAN</sequence>
<evidence type="ECO:0000313" key="2">
    <source>
        <dbReference type="Proteomes" id="UP001305414"/>
    </source>
</evidence>
<comment type="caution">
    <text evidence="1">The sequence shown here is derived from an EMBL/GenBank/DDBJ whole genome shotgun (WGS) entry which is preliminary data.</text>
</comment>
<dbReference type="Proteomes" id="UP001305414">
    <property type="component" value="Unassembled WGS sequence"/>
</dbReference>
<dbReference type="AlphaFoldDB" id="A0AAN7ZDL2"/>
<organism evidence="1 2">
    <name type="scientific">Xylaria bambusicola</name>
    <dbReference type="NCBI Taxonomy" id="326684"/>
    <lineage>
        <taxon>Eukaryota</taxon>
        <taxon>Fungi</taxon>
        <taxon>Dikarya</taxon>
        <taxon>Ascomycota</taxon>
        <taxon>Pezizomycotina</taxon>
        <taxon>Sordariomycetes</taxon>
        <taxon>Xylariomycetidae</taxon>
        <taxon>Xylariales</taxon>
        <taxon>Xylariaceae</taxon>
        <taxon>Xylaria</taxon>
    </lineage>
</organism>
<name>A0AAN7ZDL2_9PEZI</name>
<keyword evidence="2" id="KW-1185">Reference proteome</keyword>
<accession>A0AAN7ZDL2</accession>
<gene>
    <name evidence="1" type="ORF">RRF57_011030</name>
</gene>
<reference evidence="1 2" key="1">
    <citation type="submission" date="2023-10" db="EMBL/GenBank/DDBJ databases">
        <title>Draft genome sequence of Xylaria bambusicola isolate GMP-LS, the root and basal stem rot pathogen of sugarcane in Indonesia.</title>
        <authorList>
            <person name="Selvaraj P."/>
            <person name="Muralishankar V."/>
            <person name="Muruganantham S."/>
            <person name="Sp S."/>
            <person name="Haryani S."/>
            <person name="Lau K.J.X."/>
            <person name="Naqvi N.I."/>
        </authorList>
    </citation>
    <scope>NUCLEOTIDE SEQUENCE [LARGE SCALE GENOMIC DNA]</scope>
    <source>
        <strain evidence="1">GMP-LS</strain>
    </source>
</reference>